<proteinExistence type="predicted"/>
<dbReference type="AlphaFoldDB" id="A0AAP0J2L8"/>
<keyword evidence="2" id="KW-1185">Reference proteome</keyword>
<dbReference type="EMBL" id="JBBNAG010000006">
    <property type="protein sequence ID" value="KAK9125343.1"/>
    <property type="molecule type" value="Genomic_DNA"/>
</dbReference>
<name>A0AAP0J2L8_9MAGN</name>
<evidence type="ECO:0000313" key="2">
    <source>
        <dbReference type="Proteomes" id="UP001419268"/>
    </source>
</evidence>
<gene>
    <name evidence="1" type="ORF">Scep_014189</name>
</gene>
<reference evidence="1 2" key="1">
    <citation type="submission" date="2024-01" db="EMBL/GenBank/DDBJ databases">
        <title>Genome assemblies of Stephania.</title>
        <authorList>
            <person name="Yang L."/>
        </authorList>
    </citation>
    <scope>NUCLEOTIDE SEQUENCE [LARGE SCALE GENOMIC DNA]</scope>
    <source>
        <strain evidence="1">JXDWG</strain>
        <tissue evidence="1">Leaf</tissue>
    </source>
</reference>
<dbReference type="Proteomes" id="UP001419268">
    <property type="component" value="Unassembled WGS sequence"/>
</dbReference>
<comment type="caution">
    <text evidence="1">The sequence shown here is derived from an EMBL/GenBank/DDBJ whole genome shotgun (WGS) entry which is preliminary data.</text>
</comment>
<sequence>MASSAKEELAISRLKEQRRYGHEGIDVFFFAFMAFISRQIEWLLCIHYWFKTRGMRSLEEAAGLTDMASSDWRERVWLTSQLTPHGSRLVDERRTKGSTEILGDNTDAYLEAHQLLLVRKIAQIVARTRSLEMVLAQIPRVDGC</sequence>
<protein>
    <submittedName>
        <fullName evidence="1">Uncharacterized protein</fullName>
    </submittedName>
</protein>
<accession>A0AAP0J2L8</accession>
<organism evidence="1 2">
    <name type="scientific">Stephania cephalantha</name>
    <dbReference type="NCBI Taxonomy" id="152367"/>
    <lineage>
        <taxon>Eukaryota</taxon>
        <taxon>Viridiplantae</taxon>
        <taxon>Streptophyta</taxon>
        <taxon>Embryophyta</taxon>
        <taxon>Tracheophyta</taxon>
        <taxon>Spermatophyta</taxon>
        <taxon>Magnoliopsida</taxon>
        <taxon>Ranunculales</taxon>
        <taxon>Menispermaceae</taxon>
        <taxon>Menispermoideae</taxon>
        <taxon>Cissampelideae</taxon>
        <taxon>Stephania</taxon>
    </lineage>
</organism>
<evidence type="ECO:0000313" key="1">
    <source>
        <dbReference type="EMBL" id="KAK9125343.1"/>
    </source>
</evidence>